<protein>
    <submittedName>
        <fullName evidence="2">Uncharacterized protein</fullName>
    </submittedName>
</protein>
<evidence type="ECO:0000256" key="1">
    <source>
        <dbReference type="SAM" id="Phobius"/>
    </source>
</evidence>
<organism evidence="2 3">
    <name type="scientific">Ramlibacter pallidus</name>
    <dbReference type="NCBI Taxonomy" id="2780087"/>
    <lineage>
        <taxon>Bacteria</taxon>
        <taxon>Pseudomonadati</taxon>
        <taxon>Pseudomonadota</taxon>
        <taxon>Betaproteobacteria</taxon>
        <taxon>Burkholderiales</taxon>
        <taxon>Comamonadaceae</taxon>
        <taxon>Ramlibacter</taxon>
    </lineage>
</organism>
<keyword evidence="3" id="KW-1185">Reference proteome</keyword>
<name>A0ABR9S2E9_9BURK</name>
<accession>A0ABR9S2E9</accession>
<sequence length="120" mass="13439">MSLLPTDWSSFLWGAAVGLFAAFFTGFFKKAGEHAYEAFRAKAFPPSPEPLEVDRRFAPAIFKTGGCSWVDEVRVAEFEDKGFTHYPHQSGAPKCFRTSYDGRRSFKEFLMVSPGAELAE</sequence>
<comment type="caution">
    <text evidence="2">The sequence shown here is derived from an EMBL/GenBank/DDBJ whole genome shotgun (WGS) entry which is preliminary data.</text>
</comment>
<evidence type="ECO:0000313" key="2">
    <source>
        <dbReference type="EMBL" id="MBE7367673.1"/>
    </source>
</evidence>
<keyword evidence="1" id="KW-0472">Membrane</keyword>
<feature type="transmembrane region" description="Helical" evidence="1">
    <location>
        <begin position="12"/>
        <end position="28"/>
    </location>
</feature>
<dbReference type="RefSeq" id="WP_193676257.1">
    <property type="nucleotide sequence ID" value="NZ_JADDIV010000002.1"/>
</dbReference>
<reference evidence="2 3" key="1">
    <citation type="submission" date="2020-10" db="EMBL/GenBank/DDBJ databases">
        <title>Ramlibacter sp. HM2 16S ribosomal RNA gene Genome sequencing and assembly.</title>
        <authorList>
            <person name="Kang M."/>
        </authorList>
    </citation>
    <scope>NUCLEOTIDE SEQUENCE [LARGE SCALE GENOMIC DNA]</scope>
    <source>
        <strain evidence="2 3">HM2</strain>
    </source>
</reference>
<keyword evidence="1" id="KW-0812">Transmembrane</keyword>
<dbReference type="EMBL" id="JADDIV010000002">
    <property type="protein sequence ID" value="MBE7367673.1"/>
    <property type="molecule type" value="Genomic_DNA"/>
</dbReference>
<gene>
    <name evidence="2" type="ORF">IM787_08860</name>
</gene>
<keyword evidence="1" id="KW-1133">Transmembrane helix</keyword>
<dbReference type="Proteomes" id="UP000806285">
    <property type="component" value="Unassembled WGS sequence"/>
</dbReference>
<proteinExistence type="predicted"/>
<evidence type="ECO:0000313" key="3">
    <source>
        <dbReference type="Proteomes" id="UP000806285"/>
    </source>
</evidence>